<dbReference type="KEGG" id="proo:MJB10_12475"/>
<dbReference type="RefSeq" id="WP_314805279.1">
    <property type="nucleotide sequence ID" value="NZ_CP130319.1"/>
</dbReference>
<reference evidence="1" key="1">
    <citation type="submission" date="2022-02" db="EMBL/GenBank/DDBJ databases">
        <title>Paenibacillus sp. MBLB1832 Whole Genome Shotgun Sequencing.</title>
        <authorList>
            <person name="Hwang C.Y."/>
            <person name="Cho E.-S."/>
            <person name="Seo M.-J."/>
        </authorList>
    </citation>
    <scope>NUCLEOTIDE SEQUENCE</scope>
    <source>
        <strain evidence="1">MBLB1832</strain>
    </source>
</reference>
<evidence type="ECO:0000313" key="1">
    <source>
        <dbReference type="EMBL" id="WNR46863.1"/>
    </source>
</evidence>
<dbReference type="Proteomes" id="UP001304650">
    <property type="component" value="Chromosome"/>
</dbReference>
<gene>
    <name evidence="1" type="ORF">MJB10_12475</name>
</gene>
<evidence type="ECO:0008006" key="3">
    <source>
        <dbReference type="Google" id="ProtNLM"/>
    </source>
</evidence>
<accession>A0AA96RKX9</accession>
<dbReference type="AlphaFoldDB" id="A0AA96RKX9"/>
<proteinExistence type="predicted"/>
<dbReference type="EMBL" id="CP130319">
    <property type="protein sequence ID" value="WNR46863.1"/>
    <property type="molecule type" value="Genomic_DNA"/>
</dbReference>
<protein>
    <recommendedName>
        <fullName evidence="3">DUF4303 domain-containing protein</fullName>
    </recommendedName>
</protein>
<evidence type="ECO:0000313" key="2">
    <source>
        <dbReference type="Proteomes" id="UP001304650"/>
    </source>
</evidence>
<organism evidence="1 2">
    <name type="scientific">Paenibacillus roseopurpureus</name>
    <dbReference type="NCBI Taxonomy" id="2918901"/>
    <lineage>
        <taxon>Bacteria</taxon>
        <taxon>Bacillati</taxon>
        <taxon>Bacillota</taxon>
        <taxon>Bacilli</taxon>
        <taxon>Bacillales</taxon>
        <taxon>Paenibacillaceae</taxon>
        <taxon>Paenibacillus</taxon>
    </lineage>
</organism>
<sequence>MNTYYSRLGRLLDEKTPIYQEGYYVMCEGDEAKFSPEKPEGVELISAEAFIHALVEGCKFVIQSFAEGPDNKNVYAFNLYADEHNSYYIYMNTLDRFEKTLEKYRGGKYGDKYQKDSEVLSLKYSQGDFGFQLFPDDMGESSRIIRAFENLAYTVMDLDEDDCLSEEDEPVIAFEAGILKDGFNLLTLKAAAQLIEENAFAPLQRTEDFIAFAATGNDYVDYSLTMRKTIDLDLFYRLFPDVKEKDALFQAEIDKTAGLSVSEALDYWLPAVHSDYVPESPAQYIKFEYDLFMRLECYSNSLARECLERLKKFDWNEPLERNDYELIAYYQEALHFAGELTEDQRENCIALAEQMTDSNEDLQEWANTLLAIART</sequence>
<name>A0AA96RKX9_9BACL</name>
<keyword evidence="2" id="KW-1185">Reference proteome</keyword>